<evidence type="ECO:0000313" key="2">
    <source>
        <dbReference type="Proteomes" id="UP001633002"/>
    </source>
</evidence>
<sequence length="250" mass="29215">MPLLRSAETRLRKMENEEARSWRLRSRQKWLREGEAPSRYAQTRTKYVRESIQNLRQEDGQTVNDRKEIINQVQAYYTALYTRELNTEEILILLKTDETVFYNAKEIITSFEKASGACFNLQKTTIIPLSEDPVPPWLTATGCRIANAEDRFRRINHWATKLLTWPAKLILCRNVLGALPYYTLTTVGLSTQGMTLLQKATRDFLWGQNEMGRNKKPLIAWKHFERRKEDGGWTGPPSRTWLMRLCSQTS</sequence>
<evidence type="ECO:0000313" key="1">
    <source>
        <dbReference type="EMBL" id="KAL3691832.1"/>
    </source>
</evidence>
<dbReference type="EMBL" id="JBJQOH010000003">
    <property type="protein sequence ID" value="KAL3691832.1"/>
    <property type="molecule type" value="Genomic_DNA"/>
</dbReference>
<name>A0ABD3HJZ5_9MARC</name>
<dbReference type="PANTHER" id="PTHR33116">
    <property type="entry name" value="REVERSE TRANSCRIPTASE ZINC-BINDING DOMAIN-CONTAINING PROTEIN-RELATED-RELATED"/>
    <property type="match status" value="1"/>
</dbReference>
<dbReference type="Proteomes" id="UP001633002">
    <property type="component" value="Unassembled WGS sequence"/>
</dbReference>
<comment type="caution">
    <text evidence="1">The sequence shown here is derived from an EMBL/GenBank/DDBJ whole genome shotgun (WGS) entry which is preliminary data.</text>
</comment>
<organism evidence="1 2">
    <name type="scientific">Riccia sorocarpa</name>
    <dbReference type="NCBI Taxonomy" id="122646"/>
    <lineage>
        <taxon>Eukaryota</taxon>
        <taxon>Viridiplantae</taxon>
        <taxon>Streptophyta</taxon>
        <taxon>Embryophyta</taxon>
        <taxon>Marchantiophyta</taxon>
        <taxon>Marchantiopsida</taxon>
        <taxon>Marchantiidae</taxon>
        <taxon>Marchantiales</taxon>
        <taxon>Ricciaceae</taxon>
        <taxon>Riccia</taxon>
    </lineage>
</organism>
<dbReference type="PANTHER" id="PTHR33116:SF78">
    <property type="entry name" value="OS12G0587133 PROTEIN"/>
    <property type="match status" value="1"/>
</dbReference>
<dbReference type="AlphaFoldDB" id="A0ABD3HJZ5"/>
<keyword evidence="2" id="KW-1185">Reference proteome</keyword>
<reference evidence="1 2" key="1">
    <citation type="submission" date="2024-09" db="EMBL/GenBank/DDBJ databases">
        <title>Chromosome-scale assembly of Riccia sorocarpa.</title>
        <authorList>
            <person name="Paukszto L."/>
        </authorList>
    </citation>
    <scope>NUCLEOTIDE SEQUENCE [LARGE SCALE GENOMIC DNA]</scope>
    <source>
        <strain evidence="1">LP-2024</strain>
        <tissue evidence="1">Aerial parts of the thallus</tissue>
    </source>
</reference>
<proteinExistence type="predicted"/>
<gene>
    <name evidence="1" type="ORF">R1sor_005483</name>
</gene>
<evidence type="ECO:0008006" key="3">
    <source>
        <dbReference type="Google" id="ProtNLM"/>
    </source>
</evidence>
<accession>A0ABD3HJZ5</accession>
<protein>
    <recommendedName>
        <fullName evidence="3">Reverse transcriptase</fullName>
    </recommendedName>
</protein>